<protein>
    <submittedName>
        <fullName evidence="1">CesA-2</fullName>
    </submittedName>
</protein>
<proteinExistence type="predicted"/>
<evidence type="ECO:0000313" key="1">
    <source>
        <dbReference type="EMBL" id="JAD84133.1"/>
    </source>
</evidence>
<accession>A0A0A9DBU1</accession>
<dbReference type="AlphaFoldDB" id="A0A0A9DBU1"/>
<reference evidence="1" key="1">
    <citation type="submission" date="2014-09" db="EMBL/GenBank/DDBJ databases">
        <authorList>
            <person name="Magalhaes I.L.F."/>
            <person name="Oliveira U."/>
            <person name="Santos F.R."/>
            <person name="Vidigal T.H.D.A."/>
            <person name="Brescovit A.D."/>
            <person name="Santos A.J."/>
        </authorList>
    </citation>
    <scope>NUCLEOTIDE SEQUENCE</scope>
    <source>
        <tissue evidence="1">Shoot tissue taken approximately 20 cm above the soil surface</tissue>
    </source>
</reference>
<dbReference type="EMBL" id="GBRH01213762">
    <property type="protein sequence ID" value="JAD84133.1"/>
    <property type="molecule type" value="Transcribed_RNA"/>
</dbReference>
<name>A0A0A9DBU1_ARUDO</name>
<reference evidence="1" key="2">
    <citation type="journal article" date="2015" name="Data Brief">
        <title>Shoot transcriptome of the giant reed, Arundo donax.</title>
        <authorList>
            <person name="Barrero R.A."/>
            <person name="Guerrero F.D."/>
            <person name="Moolhuijzen P."/>
            <person name="Goolsby J.A."/>
            <person name="Tidwell J."/>
            <person name="Bellgard S.E."/>
            <person name="Bellgard M.I."/>
        </authorList>
    </citation>
    <scope>NUCLEOTIDE SEQUENCE</scope>
    <source>
        <tissue evidence="1">Shoot tissue taken approximately 20 cm above the soil surface</tissue>
    </source>
</reference>
<sequence length="47" mass="5302">MYVISAVHLLDVESYDVVHVQKMKRDQHLLLAPAVATVYLCHCPAHS</sequence>
<organism evidence="1">
    <name type="scientific">Arundo donax</name>
    <name type="common">Giant reed</name>
    <name type="synonym">Donax arundinaceus</name>
    <dbReference type="NCBI Taxonomy" id="35708"/>
    <lineage>
        <taxon>Eukaryota</taxon>
        <taxon>Viridiplantae</taxon>
        <taxon>Streptophyta</taxon>
        <taxon>Embryophyta</taxon>
        <taxon>Tracheophyta</taxon>
        <taxon>Spermatophyta</taxon>
        <taxon>Magnoliopsida</taxon>
        <taxon>Liliopsida</taxon>
        <taxon>Poales</taxon>
        <taxon>Poaceae</taxon>
        <taxon>PACMAD clade</taxon>
        <taxon>Arundinoideae</taxon>
        <taxon>Arundineae</taxon>
        <taxon>Arundo</taxon>
    </lineage>
</organism>